<dbReference type="Proteomes" id="UP000324222">
    <property type="component" value="Unassembled WGS sequence"/>
</dbReference>
<protein>
    <submittedName>
        <fullName evidence="2">Uncharacterized protein</fullName>
    </submittedName>
</protein>
<accession>A0A5B7K288</accession>
<reference evidence="2 3" key="1">
    <citation type="submission" date="2019-05" db="EMBL/GenBank/DDBJ databases">
        <title>Another draft genome of Portunus trituberculatus and its Hox gene families provides insights of decapod evolution.</title>
        <authorList>
            <person name="Jeong J.-H."/>
            <person name="Song I."/>
            <person name="Kim S."/>
            <person name="Choi T."/>
            <person name="Kim D."/>
            <person name="Ryu S."/>
            <person name="Kim W."/>
        </authorList>
    </citation>
    <scope>NUCLEOTIDE SEQUENCE [LARGE SCALE GENOMIC DNA]</scope>
    <source>
        <tissue evidence="2">Muscle</tissue>
    </source>
</reference>
<dbReference type="EMBL" id="VSRR010115339">
    <property type="protein sequence ID" value="MPC98734.1"/>
    <property type="molecule type" value="Genomic_DNA"/>
</dbReference>
<organism evidence="2 3">
    <name type="scientific">Portunus trituberculatus</name>
    <name type="common">Swimming crab</name>
    <name type="synonym">Neptunus trituberculatus</name>
    <dbReference type="NCBI Taxonomy" id="210409"/>
    <lineage>
        <taxon>Eukaryota</taxon>
        <taxon>Metazoa</taxon>
        <taxon>Ecdysozoa</taxon>
        <taxon>Arthropoda</taxon>
        <taxon>Crustacea</taxon>
        <taxon>Multicrustacea</taxon>
        <taxon>Malacostraca</taxon>
        <taxon>Eumalacostraca</taxon>
        <taxon>Eucarida</taxon>
        <taxon>Decapoda</taxon>
        <taxon>Pleocyemata</taxon>
        <taxon>Brachyura</taxon>
        <taxon>Eubrachyura</taxon>
        <taxon>Portunoidea</taxon>
        <taxon>Portunidae</taxon>
        <taxon>Portuninae</taxon>
        <taxon>Portunus</taxon>
    </lineage>
</organism>
<feature type="region of interest" description="Disordered" evidence="1">
    <location>
        <begin position="38"/>
        <end position="68"/>
    </location>
</feature>
<proteinExistence type="predicted"/>
<feature type="compositionally biased region" description="Basic and acidic residues" evidence="1">
    <location>
        <begin position="51"/>
        <end position="68"/>
    </location>
</feature>
<comment type="caution">
    <text evidence="2">The sequence shown here is derived from an EMBL/GenBank/DDBJ whole genome shotgun (WGS) entry which is preliminary data.</text>
</comment>
<gene>
    <name evidence="2" type="ORF">E2C01_094115</name>
</gene>
<evidence type="ECO:0000256" key="1">
    <source>
        <dbReference type="SAM" id="MobiDB-lite"/>
    </source>
</evidence>
<evidence type="ECO:0000313" key="3">
    <source>
        <dbReference type="Proteomes" id="UP000324222"/>
    </source>
</evidence>
<evidence type="ECO:0000313" key="2">
    <source>
        <dbReference type="EMBL" id="MPC98734.1"/>
    </source>
</evidence>
<keyword evidence="3" id="KW-1185">Reference proteome</keyword>
<dbReference type="AlphaFoldDB" id="A0A5B7K288"/>
<name>A0A5B7K288_PORTR</name>
<sequence>MHQGNERSAKGEKPSTLRAGRYQWFFGAFHRVQIHFEIRSDQISKNAQPRRGGDRGERKTCRHEQVGR</sequence>